<keyword evidence="3 4" id="KW-0072">Autophagy</keyword>
<dbReference type="GO" id="GO:0061723">
    <property type="term" value="P:glycophagy"/>
    <property type="evidence" value="ECO:0007669"/>
    <property type="project" value="TreeGrafter"/>
</dbReference>
<dbReference type="GO" id="GO:0019776">
    <property type="term" value="F:Atg8-family ligase activity"/>
    <property type="evidence" value="ECO:0007669"/>
    <property type="project" value="TreeGrafter"/>
</dbReference>
<evidence type="ECO:0000256" key="2">
    <source>
        <dbReference type="ARBA" id="ARBA00022786"/>
    </source>
</evidence>
<comment type="function">
    <text evidence="4">Ubiquitin-like protein involved in autophagic vesicle formation.</text>
</comment>
<dbReference type="InterPro" id="IPR007242">
    <property type="entry name" value="Atg12"/>
</dbReference>
<dbReference type="GO" id="GO:0000045">
    <property type="term" value="P:autophagosome assembly"/>
    <property type="evidence" value="ECO:0007669"/>
    <property type="project" value="InterPro"/>
</dbReference>
<evidence type="ECO:0000256" key="3">
    <source>
        <dbReference type="ARBA" id="ARBA00023006"/>
    </source>
</evidence>
<dbReference type="PANTHER" id="PTHR13385:SF0">
    <property type="entry name" value="UBIQUITIN-LIKE PROTEIN ATG12"/>
    <property type="match status" value="1"/>
</dbReference>
<dbReference type="GO" id="GO:0097352">
    <property type="term" value="P:autophagosome maturation"/>
    <property type="evidence" value="ECO:0007669"/>
    <property type="project" value="TreeGrafter"/>
</dbReference>
<keyword evidence="2 4" id="KW-0833">Ubl conjugation pathway</keyword>
<comment type="similarity">
    <text evidence="4">Belongs to the ATG12 family.</text>
</comment>
<organism evidence="5 7">
    <name type="scientific">Protopolystoma xenopodis</name>
    <dbReference type="NCBI Taxonomy" id="117903"/>
    <lineage>
        <taxon>Eukaryota</taxon>
        <taxon>Metazoa</taxon>
        <taxon>Spiralia</taxon>
        <taxon>Lophotrochozoa</taxon>
        <taxon>Platyhelminthes</taxon>
        <taxon>Monogenea</taxon>
        <taxon>Polyopisthocotylea</taxon>
        <taxon>Polystomatidea</taxon>
        <taxon>Polystomatidae</taxon>
        <taxon>Protopolystoma</taxon>
    </lineage>
</organism>
<dbReference type="EMBL" id="CAAALY010045590">
    <property type="protein sequence ID" value="VEL20265.1"/>
    <property type="molecule type" value="Genomic_DNA"/>
</dbReference>
<gene>
    <name evidence="5" type="ORF">PXEA_LOCUS13705</name>
    <name evidence="6" type="ORF">PXEA_LOCUS37661</name>
</gene>
<evidence type="ECO:0000313" key="7">
    <source>
        <dbReference type="Proteomes" id="UP000784294"/>
    </source>
</evidence>
<dbReference type="GO" id="GO:0034045">
    <property type="term" value="C:phagophore assembly site membrane"/>
    <property type="evidence" value="ECO:0007669"/>
    <property type="project" value="TreeGrafter"/>
</dbReference>
<dbReference type="PANTHER" id="PTHR13385">
    <property type="entry name" value="AUTOPHAGY PROTEIN 12"/>
    <property type="match status" value="1"/>
</dbReference>
<dbReference type="EMBL" id="CAAALY010292168">
    <property type="protein sequence ID" value="VEL44221.1"/>
    <property type="molecule type" value="Genomic_DNA"/>
</dbReference>
<dbReference type="Pfam" id="PF04110">
    <property type="entry name" value="APG12"/>
    <property type="match status" value="1"/>
</dbReference>
<keyword evidence="1 4" id="KW-1017">Isopeptide bond</keyword>
<dbReference type="FunFam" id="3.10.20.90:FF:000150">
    <property type="entry name" value="Ubiquitin-like protein ATG12"/>
    <property type="match status" value="1"/>
</dbReference>
<comment type="subunit">
    <text evidence="4">Forms a conjugate with ATG5.</text>
</comment>
<dbReference type="OrthoDB" id="10003551at2759"/>
<evidence type="ECO:0000256" key="4">
    <source>
        <dbReference type="RuleBase" id="RU361201"/>
    </source>
</evidence>
<dbReference type="InterPro" id="IPR029071">
    <property type="entry name" value="Ubiquitin-like_domsf"/>
</dbReference>
<dbReference type="GO" id="GO:0000421">
    <property type="term" value="C:autophagosome membrane"/>
    <property type="evidence" value="ECO:0007669"/>
    <property type="project" value="TreeGrafter"/>
</dbReference>
<proteinExistence type="inferred from homology"/>
<dbReference type="SUPFAM" id="SSF54236">
    <property type="entry name" value="Ubiquitin-like"/>
    <property type="match status" value="1"/>
</dbReference>
<keyword evidence="7" id="KW-1185">Reference proteome</keyword>
<comment type="caution">
    <text evidence="5">The sequence shown here is derived from an EMBL/GenBank/DDBJ whole genome shotgun (WGS) entry which is preliminary data.</text>
</comment>
<dbReference type="Gene3D" id="3.10.20.90">
    <property type="entry name" value="Phosphatidylinositol 3-kinase Catalytic Subunit, Chain A, domain 1"/>
    <property type="match status" value="1"/>
</dbReference>
<dbReference type="GO" id="GO:0034727">
    <property type="term" value="P:piecemeal microautophagy of the nucleus"/>
    <property type="evidence" value="ECO:0007669"/>
    <property type="project" value="TreeGrafter"/>
</dbReference>
<evidence type="ECO:0000313" key="6">
    <source>
        <dbReference type="EMBL" id="VEL44221.1"/>
    </source>
</evidence>
<dbReference type="AlphaFoldDB" id="A0A448WU04"/>
<dbReference type="CDD" id="cd01612">
    <property type="entry name" value="Ubl_ATG12"/>
    <property type="match status" value="1"/>
</dbReference>
<name>A0A448WU04_9PLAT</name>
<dbReference type="GO" id="GO:0034274">
    <property type="term" value="C:Atg12-Atg5-Atg16 complex"/>
    <property type="evidence" value="ECO:0007669"/>
    <property type="project" value="TreeGrafter"/>
</dbReference>
<protein>
    <recommendedName>
        <fullName evidence="4">Ubiquitin-like protein ATG12</fullName>
    </recommendedName>
</protein>
<dbReference type="Proteomes" id="UP000784294">
    <property type="component" value="Unassembled WGS sequence"/>
</dbReference>
<reference evidence="5" key="1">
    <citation type="submission" date="2018-11" db="EMBL/GenBank/DDBJ databases">
        <authorList>
            <consortium name="Pathogen Informatics"/>
        </authorList>
    </citation>
    <scope>NUCLEOTIDE SEQUENCE</scope>
</reference>
<evidence type="ECO:0000256" key="1">
    <source>
        <dbReference type="ARBA" id="ARBA00022499"/>
    </source>
</evidence>
<dbReference type="GO" id="GO:0000422">
    <property type="term" value="P:autophagy of mitochondrion"/>
    <property type="evidence" value="ECO:0007669"/>
    <property type="project" value="TreeGrafter"/>
</dbReference>
<evidence type="ECO:0000313" key="5">
    <source>
        <dbReference type="EMBL" id="VEL20265.1"/>
    </source>
</evidence>
<sequence length="104" mass="11542">MDKSDNPHAFFEIPPSSKVDILLKAAGNAPVITKQKWSVGRNQKVSCVATFIRKCISCPSNESLFLYVNQTFAPSLDTEIGVLYDCFSSEGKLVLYYCITQAWG</sequence>
<accession>A0A448WU04</accession>